<dbReference type="InterPro" id="IPR047104">
    <property type="entry name" value="BLTP1_N"/>
</dbReference>
<feature type="region of interest" description="Disordered" evidence="1">
    <location>
        <begin position="2841"/>
        <end position="2865"/>
    </location>
</feature>
<keyword evidence="4" id="KW-1185">Reference proteome</keyword>
<proteinExistence type="predicted"/>
<dbReference type="WBParaSite" id="MBELARI_LOCUS17348">
    <property type="protein sequence ID" value="MBELARI_LOCUS17348"/>
    <property type="gene ID" value="MBELARI_LOCUS17348"/>
</dbReference>
<evidence type="ECO:0000256" key="2">
    <source>
        <dbReference type="SAM" id="Phobius"/>
    </source>
</evidence>
<sequence length="3671" mass="417371">MPDETVVFQGGTNDSLKVGINYGEEINPDKVSFWVFIFALVLFMTLMIFLTYYFSRCIGPLVAFLLTKFLRFMGNTATIRLGSISISFLAGKLMFRNFVYICDDFSIKINDGWVIFSYWWPIAGRRVDFKSNVSRLHIALNGLQVNCYNTLGRYKEIARLFRQEKLFGNDVGVDLRKRQKNAEINRKAEEHWDRLWAFVGVISLEISAGKCTFGNKLLPYIFALSFENFQSKIFLAPSTNDRAELHVNSVTENVQASFHKSAEYSGDRVDEPPRTMGDGFSVVQTAKLEIFYTMDILGIETADQQSLHERRPVWESVWRFGQNTVFSYGPWAEAQRFKMYSFFFPPNFQTATVTEMPKRGEPRIRIIHEIRVVLLNVTTIDLWFLRGDQLESMHTRCKPGSSMESTIWWITQPNGFSWTTNLSLLNVESTTSLINRRLLQCETLSMGCDIEYPKEYNAKQTWKVRLGLSKATMWLVWDHKRFFNDLINDWIGDEPSDLTRFVPYTVSFDVYVPDNFEVILWLNEGNWVDTQVGVQPEGVEAAIVGEKLSFNFVLPFIDFLPKTIKTSYFLSAERELAVRLRLPNQSSMQPILASLFNTCNADRLAAPSTKGLVSNDPSWFEIWRTERFEALFTHCFHPMPGKFPTDLPYHVVEEFSHKGPTHPKDLPTDSLDVALEVEGSMVMLTGMIIKIIVELKNNYFGFYDQLTDVTTADNEVPQPGLFGKVNSPLEYYRPIDITLAIRIHNVRAHLLTHMPTSEMRRPSSAQEIREACPTVLAEQLVVEMKKNFNETMVQVGIGTAIAHFNKGFLAEHDGYATLSGLQFRGHAMFSPINVPWDMAVNEYAWLMEVIVGDVQARLLPAHVVQLVQFLDSLFLVMLSPDEDFRLPDRFNICQHGAHPERCKNKETHLCPSEEALKYRNLRVSLGSIQIDIVEQRTLLALEIDPLRFTLCNVHQGRFVETITVKVPKIQASTLIHNEDAQNWIEAAKLSIDNVAIEITLPRDQNDPSPMEQSEFLRKHDAATKRLYFLQNSTNECTCSGGTRFFAELDKVGKTFWEHENLEIMTQKINPFGQQPGFLQSILQESQSMILINSPHLAYTRRHVAIDLHRKNSFETGEYKSEFGSTLSFYSAFSENEETHFGKSLLNSAETIKAYARFLDKYELEKFDTANPPQFCSKFGTLDEWRKQRKIEKRKLNDGISELHLRSLDNRMENFERKNSAIDQRHNLGICGKFGDEAKLLLTPLGLEALDKLLLSVSRSLTNLHPAYLAQCLYRQCTFAKHRQPLTATLFADKSDRTLILANFTIPTIHLCLFSCNSSETSNTASVLLVRVDSGQFHTNTIRDSNGQTLKLSYKRQGELAAQYLRFFDRNTLDFLTQRLQSKSTTNWATCRLAKEMYNLDLRPLINISAAFLEVIGEIPMCASNVEMSQTKTLLNHGSIDVMFIMARPLEMTGRNEFPIFEAISPTVSMWFSSVTRIAKTMKKAINRFEINGDIKLLELLSTALDDPNVLRPTKSCMSSVKKFHKNFSSCPSCQVIQALLRYTANPSTRYSPLPSNFPELHEETNRKAAIRALLSHWQTVICKYIKVASNQEALKYVGRLDDGKETETLKNEIINKQDSPYLRKLRQPIVDEIDEVIGENEEKNDEEPPPKMDLYQYVKRHRELRKEERKREISFGDKEANLMEISLLAFFYSLHKNCHLDYSFEVLPLSNGNFNLEIHLDDVSINVTEHRCASTSDLRQFFSHSTHQLFHLKRMDTIGKMNYRKEMDQRRLRPLIARIDLEHACELESIRCVVAISSVCLIKELALVAIAVSELSKELSRAAEISQPLTPVEKKPSSASIHSFKNKSPDENLWIRGVLEKTKAFQKTNQRRGLDLKYVPIELLIKGNVNFSNIRLESILTDLCIAVSMQHIAMTQTDTRKLNGCDPKEKATQNTHFSIFLRRATLAILESEGRAQRQATPVNLSSGIKEKVDQKFEHQQHILDCSLQESHLTVTRKIPSEKDVNTFLRLSLGAIEGDLPMAAQSLHDVVLRHGPQLERQFDRLSAQPTTTTTQNPPQSMNPLINEVTEENREIKENLLIKATNPIGVPNLGGPRRIVKVAFNFEITSIELAAQLLPSLRMKYRIGQVHSQGITGEAANWTAELVKHEVRFTVQAETRSIPEHFSLPLPKINVIGTYEKVGNEGAPISAKQLHYREGGYLDVLLQFGRVDYTFTTDLLNQILFAEQSFRSEMSLLISRIRSSKPAPFAPSSNEQTMGKPLLFSLKVEGLEEKGIPWLQLTASTPTSIAFRLTLDNLHGNLTNRWVVREAEGRERIFGVAEIELSAKLGQLCKPAQFHEVAFELQEYASFMTQIRLENKEGTANSNYSYLIALNRPILLIKSMAFDKAILLWLNYKNTYDYWRTEMTKAEKERMRQRKETSIEIDEKGLAKNAISMFSPQPGASSATDININMSLSIQNGMYICMPLIGTEISDGMAALVISLEKSDVNVCVRKELACQAVFESFKVAFVDNYDEQSLSDSFFKTTDDSNYCFFPSGTYQFCSQASTGLEGRAEWVLSIRSQMQGMQVDLDQRIGRLAKLLVNTFTSFGEDDDFEEFTDQGYDLETDLGEEDAKMLEEAAELQKIQQPEGKVRWIERKMHEEAVHISELVQKRASERDLEAARVKLRRLELIRFKQFRRTMIEKWRRSHIQPKKQASSRNQDLVSRKHSRPGETASINKAEPIRPETTVDMHIDLQLNIASGLCILRTMQKEGSQQQTGFTNVQMSKKPSAKDLRKGLFTMQQSNETRFSIPSVDIKGYYASKEAVGEMENRLNPMNEIGEMNNPMKQHLIDEQRMAHASSTSFLDRPSPLKTLKKLPSSTSNLGKEVNPSKRGCFYLNISLASMPTETVVRPHLADFLEQVLEPLPNTSGLMFRSSSISTIQESINSTDSVSAPIVSIDTSALPLDIILYLTIQSSTFRFEGQQQRSSAADCLLKLPCLTLMASTRRMEGLTLNQGNAAYVLGGVDISVTLSAFSLSIYSPHQQATAHDALSLTLDHLSFVISRSKNGSQEIDNKVRFVLTANVGSASFNYDMRRLSELIAFPKPWYRAAIMRRVFFGDQSVKPKSPPNQDRPASRISAQPIRKLEPRPEKEEKAWAATVQVAVQWKELNIFAQMSNAMGNTTWKARDGVLRGHTKLNSRLEREAYILFRLHSSELSAHGGAISGQIGITQLRLSAKHSKKSNQPPANHFNTNLKRISCRIEWMSRSVLIATCKEPTISVFDDWSVEKDSSGVVNRSSVSVGMDGRWCDLQMVITRDTVESCEKIFNKLVSFFQDQLKSSKIVWGIYEEKTLTPIESEETNGEKEERSHLASRFWEKVLDILCSIQMRQNLLPLPMSANGETVVGGSVQFEAGSISLACMHGEMHANSWAFFHMQQPLILFTPEALYTFVDEANGQVGILMNQKLIVRLGPDQPDPRHTDNFANVCRVQTRNLTMRTNASIDECLDHVIGEVLRALETKTQGRGTHSVLELFQFPALEAVLKTHQVNPCSEMDSGGSEGAQEVHSTFVCDFHNAVSVQTDFNAQVSFLPDLLKSYMKTHQQESSTSSTSSSTSLSRDHRIFKCEQWTVDPKIRFIDRIKWNPPVIDEVLKKLQIFDHRTTIPKSLQRALLDPLDVLLAVLMKEMLIMASKG</sequence>
<feature type="transmembrane region" description="Helical" evidence="2">
    <location>
        <begin position="75"/>
        <end position="95"/>
    </location>
</feature>
<protein>
    <recommendedName>
        <fullName evidence="3">Bridge-like lipid transfer protein family member 1 C-terminal domain-containing protein</fullName>
    </recommendedName>
</protein>
<feature type="region of interest" description="Disordered" evidence="1">
    <location>
        <begin position="3102"/>
        <end position="3130"/>
    </location>
</feature>
<name>A0AAF3J5F4_9BILA</name>
<keyword evidence="2" id="KW-1133">Transmembrane helix</keyword>
<keyword evidence="2" id="KW-0812">Transmembrane</keyword>
<feature type="region of interest" description="Disordered" evidence="1">
    <location>
        <begin position="2684"/>
        <end position="2724"/>
    </location>
</feature>
<dbReference type="SMART" id="SM01220">
    <property type="entry name" value="FSA_C"/>
    <property type="match status" value="1"/>
</dbReference>
<dbReference type="Pfam" id="PF20413">
    <property type="entry name" value="BLTP1_N"/>
    <property type="match status" value="2"/>
</dbReference>
<evidence type="ECO:0000256" key="1">
    <source>
        <dbReference type="SAM" id="MobiDB-lite"/>
    </source>
</evidence>
<dbReference type="GO" id="GO:0048488">
    <property type="term" value="P:synaptic vesicle endocytosis"/>
    <property type="evidence" value="ECO:0007669"/>
    <property type="project" value="TreeGrafter"/>
</dbReference>
<keyword evidence="2" id="KW-0472">Membrane</keyword>
<evidence type="ECO:0000313" key="4">
    <source>
        <dbReference type="Proteomes" id="UP000887575"/>
    </source>
</evidence>
<dbReference type="GO" id="GO:0098793">
    <property type="term" value="C:presynapse"/>
    <property type="evidence" value="ECO:0007669"/>
    <property type="project" value="GOC"/>
</dbReference>
<dbReference type="InterPro" id="IPR056742">
    <property type="entry name" value="BLTP1_C"/>
</dbReference>
<dbReference type="PANTHER" id="PTHR31640:SF1">
    <property type="entry name" value="BRIDGE-LIKE LIPID TRANSFER PROTEIN FAMILY MEMBER 1"/>
    <property type="match status" value="1"/>
</dbReference>
<feature type="transmembrane region" description="Helical" evidence="2">
    <location>
        <begin position="31"/>
        <end position="54"/>
    </location>
</feature>
<dbReference type="InterPro" id="IPR033616">
    <property type="entry name" value="BLTP1"/>
</dbReference>
<evidence type="ECO:0000259" key="3">
    <source>
        <dbReference type="SMART" id="SM01220"/>
    </source>
</evidence>
<dbReference type="Pfam" id="PF25039">
    <property type="entry name" value="BLTP1_M"/>
    <property type="match status" value="1"/>
</dbReference>
<dbReference type="PANTHER" id="PTHR31640">
    <property type="entry name" value="TRANSMEMBRANE PROTEIN KIAA1109"/>
    <property type="match status" value="1"/>
</dbReference>
<dbReference type="Pfam" id="PF25040">
    <property type="entry name" value="BLTP1_C"/>
    <property type="match status" value="5"/>
</dbReference>
<feature type="domain" description="Bridge-like lipid transfer protein family member 1 C-terminal" evidence="3">
    <location>
        <begin position="3122"/>
        <end position="3667"/>
    </location>
</feature>
<dbReference type="InterPro" id="IPR056741">
    <property type="entry name" value="BLTP1_M"/>
</dbReference>
<organism evidence="4 5">
    <name type="scientific">Mesorhabditis belari</name>
    <dbReference type="NCBI Taxonomy" id="2138241"/>
    <lineage>
        <taxon>Eukaryota</taxon>
        <taxon>Metazoa</taxon>
        <taxon>Ecdysozoa</taxon>
        <taxon>Nematoda</taxon>
        <taxon>Chromadorea</taxon>
        <taxon>Rhabditida</taxon>
        <taxon>Rhabditina</taxon>
        <taxon>Rhabditomorpha</taxon>
        <taxon>Rhabditoidea</taxon>
        <taxon>Rhabditidae</taxon>
        <taxon>Mesorhabditinae</taxon>
        <taxon>Mesorhabditis</taxon>
    </lineage>
</organism>
<reference evidence="5" key="1">
    <citation type="submission" date="2024-02" db="UniProtKB">
        <authorList>
            <consortium name="WormBaseParasite"/>
        </authorList>
    </citation>
    <scope>IDENTIFICATION</scope>
</reference>
<dbReference type="Proteomes" id="UP000887575">
    <property type="component" value="Unassembled WGS sequence"/>
</dbReference>
<evidence type="ECO:0000313" key="5">
    <source>
        <dbReference type="WBParaSite" id="MBELARI_LOCUS17348"/>
    </source>
</evidence>
<accession>A0AAF3J5F4</accession>
<feature type="compositionally biased region" description="Polar residues" evidence="1">
    <location>
        <begin position="2693"/>
        <end position="2702"/>
    </location>
</feature>